<evidence type="ECO:0000256" key="1">
    <source>
        <dbReference type="SAM" id="MobiDB-lite"/>
    </source>
</evidence>
<proteinExistence type="predicted"/>
<dbReference type="OrthoDB" id="6310589at2"/>
<dbReference type="AlphaFoldDB" id="A0A023PZX4"/>
<feature type="region of interest" description="Disordered" evidence="1">
    <location>
        <begin position="17"/>
        <end position="42"/>
    </location>
</feature>
<name>A0A023PZX4_9GAMM</name>
<accession>A0A023PZX4</accession>
<dbReference type="Proteomes" id="UP000031327">
    <property type="component" value="Unassembled WGS sequence"/>
</dbReference>
<evidence type="ECO:0000313" key="4">
    <source>
        <dbReference type="Proteomes" id="UP000031327"/>
    </source>
</evidence>
<dbReference type="EMBL" id="JWIC01000007">
    <property type="protein sequence ID" value="KID56145.1"/>
    <property type="molecule type" value="Genomic_DNA"/>
</dbReference>
<reference evidence="3 4" key="2">
    <citation type="submission" date="2014-12" db="EMBL/GenBank/DDBJ databases">
        <title>Draft Genome Sequence of Pseudoalteromonas luteoviolacea HI1.</title>
        <authorList>
            <person name="Asahina A.Y."/>
            <person name="Hadfield M.G."/>
        </authorList>
    </citation>
    <scope>NUCLEOTIDE SEQUENCE [LARGE SCALE GENOMIC DNA]</scope>
    <source>
        <strain evidence="3 4">HI1</strain>
    </source>
</reference>
<protein>
    <submittedName>
        <fullName evidence="2">Uncharacterized protein</fullName>
    </submittedName>
</protein>
<evidence type="ECO:0000313" key="2">
    <source>
        <dbReference type="EMBL" id="AHX39793.1"/>
    </source>
</evidence>
<gene>
    <name evidence="3" type="ORF">JF50_17835</name>
</gene>
<evidence type="ECO:0000313" key="3">
    <source>
        <dbReference type="EMBL" id="KID56145.1"/>
    </source>
</evidence>
<reference evidence="2" key="1">
    <citation type="journal article" date="2014" name="Science">
        <title>Marine tubeworm metamorphosis induced by arrays of bacterial phage tail-like structures.</title>
        <authorList>
            <person name="Shikuma N.J."/>
            <person name="Pilhofer M."/>
            <person name="Weiss G.L."/>
            <person name="Hadfield M.G."/>
            <person name="Jensen G.J."/>
            <person name="Newman D.K."/>
        </authorList>
    </citation>
    <scope>NUCLEOTIDE SEQUENCE</scope>
    <source>
        <strain evidence="2">HI1</strain>
    </source>
</reference>
<organism evidence="2">
    <name type="scientific">Pseudoalteromonas luteoviolacea</name>
    <dbReference type="NCBI Taxonomy" id="43657"/>
    <lineage>
        <taxon>Bacteria</taxon>
        <taxon>Pseudomonadati</taxon>
        <taxon>Pseudomonadota</taxon>
        <taxon>Gammaproteobacteria</taxon>
        <taxon>Alteromonadales</taxon>
        <taxon>Pseudoalteromonadaceae</taxon>
        <taxon>Pseudoalteromonas</taxon>
    </lineage>
</organism>
<dbReference type="RefSeq" id="WP_039610719.1">
    <property type="nucleotide sequence ID" value="NZ_JWIC01000007.1"/>
</dbReference>
<dbReference type="EMBL" id="KF724688">
    <property type="protein sequence ID" value="AHX39793.1"/>
    <property type="molecule type" value="Genomic_DNA"/>
</dbReference>
<sequence>MQISHYLGAGESYYNRTQSVKHDQPVKESSTSSREAPFSTRLEGKTNLTYQISPANVKVADQDQLAILNQDMRPLSYRQADLADYYKQNGEQQDVVGMIKVDGQVMAYLRGDGSYAGRSGVQDLFRQAGGDVEKLKSLVEQHYPGSGEVEFFEQGEGPTNAEVFEMFNGSSYQAYSQEQIAIQKETEFNEMLAQDQAYRRKLMFDQTPQTAVFRVGGQVVGSMDDQGFADVGQALTTMADQRGVDREQLKSLFTLDFDRSPEDFKAMLNDVFGDDVQLETFSSQQAPSRAEIRSMSA</sequence>